<sequence>MGQTLEMLLGADPAKLKNVPTGKMEIKRLSRQFGKPFFISYRAATIDEMNEIGDKASGGQAEEMVWTIYELATDPNFKDAALREKFGVARPVDIVRKLFLGGEILSIYKAIMTLSGFDKDQQVDVDAVKN</sequence>
<keyword evidence="2" id="KW-1185">Reference proteome</keyword>
<gene>
    <name evidence="1" type="ORF">GTO89_06360</name>
</gene>
<proteinExistence type="predicted"/>
<dbReference type="RefSeq" id="WP_161261214.1">
    <property type="nucleotide sequence ID" value="NZ_JAFBDC010000003.1"/>
</dbReference>
<dbReference type="EMBL" id="WXEX01000004">
    <property type="protein sequence ID" value="MZP42660.1"/>
    <property type="molecule type" value="Genomic_DNA"/>
</dbReference>
<protein>
    <recommendedName>
        <fullName evidence="3">Phage XkdN-like protein</fullName>
    </recommendedName>
</protein>
<evidence type="ECO:0000313" key="2">
    <source>
        <dbReference type="Proteomes" id="UP000471031"/>
    </source>
</evidence>
<dbReference type="Pfam" id="PF08890">
    <property type="entry name" value="Phage_TAC_5"/>
    <property type="match status" value="1"/>
</dbReference>
<organism evidence="1 2">
    <name type="scientific">Heliomicrobium gestii</name>
    <name type="common">Heliobacterium gestii</name>
    <dbReference type="NCBI Taxonomy" id="2699"/>
    <lineage>
        <taxon>Bacteria</taxon>
        <taxon>Bacillati</taxon>
        <taxon>Bacillota</taxon>
        <taxon>Clostridia</taxon>
        <taxon>Eubacteriales</taxon>
        <taxon>Heliobacteriaceae</taxon>
        <taxon>Heliomicrobium</taxon>
    </lineage>
</organism>
<dbReference type="OrthoDB" id="1754272at2"/>
<dbReference type="InterPro" id="IPR038559">
    <property type="entry name" value="XkdN-like_sf"/>
</dbReference>
<name>A0A845LCK7_HELGE</name>
<dbReference type="InterPro" id="IPR014986">
    <property type="entry name" value="XkdN-like"/>
</dbReference>
<evidence type="ECO:0000313" key="1">
    <source>
        <dbReference type="EMBL" id="MZP42660.1"/>
    </source>
</evidence>
<comment type="caution">
    <text evidence="1">The sequence shown here is derived from an EMBL/GenBank/DDBJ whole genome shotgun (WGS) entry which is preliminary data.</text>
</comment>
<evidence type="ECO:0008006" key="3">
    <source>
        <dbReference type="Google" id="ProtNLM"/>
    </source>
</evidence>
<dbReference type="Proteomes" id="UP000471031">
    <property type="component" value="Unassembled WGS sequence"/>
</dbReference>
<accession>A0A845LCK7</accession>
<reference evidence="1 2" key="1">
    <citation type="submission" date="2020-01" db="EMBL/GenBank/DDBJ databases">
        <title>Whole genome sequence of Heliobacterium gestii DSM 11169.</title>
        <authorList>
            <person name="Kyndt J.A."/>
            <person name="Meyer T.E."/>
        </authorList>
    </citation>
    <scope>NUCLEOTIDE SEQUENCE [LARGE SCALE GENOMIC DNA]</scope>
    <source>
        <strain evidence="1 2">DSM 11169</strain>
    </source>
</reference>
<dbReference type="Gene3D" id="3.30.2220.30">
    <property type="match status" value="1"/>
</dbReference>
<dbReference type="AlphaFoldDB" id="A0A845LCK7"/>